<keyword evidence="2" id="KW-1185">Reference proteome</keyword>
<comment type="caution">
    <text evidence="1">The sequence shown here is derived from an EMBL/GenBank/DDBJ whole genome shotgun (WGS) entry which is preliminary data.</text>
</comment>
<gene>
    <name evidence="1" type="ORF">C7B64_05100</name>
</gene>
<dbReference type="Pfam" id="PF21826">
    <property type="entry name" value="DUF6887"/>
    <property type="match status" value="1"/>
</dbReference>
<protein>
    <submittedName>
        <fullName evidence="1">Uncharacterized protein</fullName>
    </submittedName>
</protein>
<sequence>MTKPNFQEMSREELKKYIRTHPTDDDAIRELFVNRRNPNAKRYPYPYDMPEVEVRDIFQKKLDRC</sequence>
<name>A0A2T1C7W1_9CYAN</name>
<dbReference type="Proteomes" id="UP000238762">
    <property type="component" value="Unassembled WGS sequence"/>
</dbReference>
<dbReference type="InterPro" id="IPR054053">
    <property type="entry name" value="DUF6887"/>
</dbReference>
<proteinExistence type="predicted"/>
<reference evidence="1 2" key="1">
    <citation type="submission" date="2018-02" db="EMBL/GenBank/DDBJ databases">
        <authorList>
            <person name="Cohen D.B."/>
            <person name="Kent A.D."/>
        </authorList>
    </citation>
    <scope>NUCLEOTIDE SEQUENCE [LARGE SCALE GENOMIC DNA]</scope>
    <source>
        <strain evidence="1 2">CCAP 1448/3</strain>
    </source>
</reference>
<dbReference type="EMBL" id="PVWJ01000016">
    <property type="protein sequence ID" value="PSB04227.1"/>
    <property type="molecule type" value="Genomic_DNA"/>
</dbReference>
<evidence type="ECO:0000313" key="1">
    <source>
        <dbReference type="EMBL" id="PSB04227.1"/>
    </source>
</evidence>
<dbReference type="OrthoDB" id="426753at2"/>
<evidence type="ECO:0000313" key="2">
    <source>
        <dbReference type="Proteomes" id="UP000238762"/>
    </source>
</evidence>
<accession>A0A2T1C7W1</accession>
<dbReference type="AlphaFoldDB" id="A0A2T1C7W1"/>
<reference evidence="1 2" key="2">
    <citation type="submission" date="2018-03" db="EMBL/GenBank/DDBJ databases">
        <title>The ancient ancestry and fast evolution of plastids.</title>
        <authorList>
            <person name="Moore K.R."/>
            <person name="Magnabosco C."/>
            <person name="Momper L."/>
            <person name="Gold D.A."/>
            <person name="Bosak T."/>
            <person name="Fournier G.P."/>
        </authorList>
    </citation>
    <scope>NUCLEOTIDE SEQUENCE [LARGE SCALE GENOMIC DNA]</scope>
    <source>
        <strain evidence="1 2">CCAP 1448/3</strain>
    </source>
</reference>
<organism evidence="1 2">
    <name type="scientific">Merismopedia glauca CCAP 1448/3</name>
    <dbReference type="NCBI Taxonomy" id="1296344"/>
    <lineage>
        <taxon>Bacteria</taxon>
        <taxon>Bacillati</taxon>
        <taxon>Cyanobacteriota</taxon>
        <taxon>Cyanophyceae</taxon>
        <taxon>Synechococcales</taxon>
        <taxon>Merismopediaceae</taxon>
        <taxon>Merismopedia</taxon>
    </lineage>
</organism>